<sequence length="210" mass="23721">MKVAVVGAGISGLVAAYELAKSGVQVVVYEKEHYLGGHAKTVTLDGVDLDLDFMVLNQSNELFSLFLDETMTYSCAIFKSEDEDLKDAQLRKITRLIRKVIRQFISIPDERYDEYRQISDFIKGYIFPGGCLPALSRVTSAMAAASRQCQIRALGFDDKFIRTWEYYFDYCTAGFKTCTIGDYQIVFSRPGNVAVFGDAYNYTPLAYYKV</sequence>
<dbReference type="STRING" id="4072.A0A2G2ZUB9"/>
<dbReference type="InterPro" id="IPR029063">
    <property type="entry name" value="SAM-dependent_MTases_sf"/>
</dbReference>
<dbReference type="PANTHER" id="PTHR43675">
    <property type="entry name" value="ARSENITE METHYLTRANSFERASE"/>
    <property type="match status" value="1"/>
</dbReference>
<dbReference type="AlphaFoldDB" id="A0A2G2ZUB9"/>
<dbReference type="SUPFAM" id="SSF51905">
    <property type="entry name" value="FAD/NAD(P)-binding domain"/>
    <property type="match status" value="1"/>
</dbReference>
<dbReference type="Gramene" id="PHT85569">
    <property type="protein sequence ID" value="PHT85569"/>
    <property type="gene ID" value="T459_07675"/>
</dbReference>
<dbReference type="Gene3D" id="3.50.50.60">
    <property type="entry name" value="FAD/NAD(P)-binding domain"/>
    <property type="match status" value="1"/>
</dbReference>
<accession>A0A2G2ZUB9</accession>
<dbReference type="InterPro" id="IPR036188">
    <property type="entry name" value="FAD/NAD-bd_sf"/>
</dbReference>
<name>A0A2G2ZUB9_CAPAN</name>
<organism evidence="1 2">
    <name type="scientific">Capsicum annuum</name>
    <name type="common">Capsicum pepper</name>
    <dbReference type="NCBI Taxonomy" id="4072"/>
    <lineage>
        <taxon>Eukaryota</taxon>
        <taxon>Viridiplantae</taxon>
        <taxon>Streptophyta</taxon>
        <taxon>Embryophyta</taxon>
        <taxon>Tracheophyta</taxon>
        <taxon>Spermatophyta</taxon>
        <taxon>Magnoliopsida</taxon>
        <taxon>eudicotyledons</taxon>
        <taxon>Gunneridae</taxon>
        <taxon>Pentapetalae</taxon>
        <taxon>asterids</taxon>
        <taxon>lamiids</taxon>
        <taxon>Solanales</taxon>
        <taxon>Solanaceae</taxon>
        <taxon>Solanoideae</taxon>
        <taxon>Capsiceae</taxon>
        <taxon>Capsicum</taxon>
    </lineage>
</organism>
<protein>
    <recommendedName>
        <fullName evidence="3">Amine oxidase domain-containing protein</fullName>
    </recommendedName>
</protein>
<dbReference type="Proteomes" id="UP000222542">
    <property type="component" value="Unassembled WGS sequence"/>
</dbReference>
<evidence type="ECO:0000313" key="1">
    <source>
        <dbReference type="EMBL" id="PHT85569.1"/>
    </source>
</evidence>
<keyword evidence="2" id="KW-1185">Reference proteome</keyword>
<dbReference type="PRINTS" id="PR00419">
    <property type="entry name" value="ADXRDTASE"/>
</dbReference>
<dbReference type="Pfam" id="PF13450">
    <property type="entry name" value="NAD_binding_8"/>
    <property type="match status" value="1"/>
</dbReference>
<comment type="caution">
    <text evidence="1">The sequence shown here is derived from an EMBL/GenBank/DDBJ whole genome shotgun (WGS) entry which is preliminary data.</text>
</comment>
<gene>
    <name evidence="1" type="ORF">T459_07675</name>
</gene>
<dbReference type="PANTHER" id="PTHR43675:SF30">
    <property type="entry name" value="CYCLOPROPANE-FATTY-ACYL-PHOSPHOLIPID SYNTHASE"/>
    <property type="match status" value="1"/>
</dbReference>
<proteinExistence type="predicted"/>
<dbReference type="Gene3D" id="3.40.50.150">
    <property type="entry name" value="Vaccinia Virus protein VP39"/>
    <property type="match status" value="2"/>
</dbReference>
<evidence type="ECO:0000313" key="2">
    <source>
        <dbReference type="Proteomes" id="UP000222542"/>
    </source>
</evidence>
<dbReference type="InterPro" id="IPR026669">
    <property type="entry name" value="Arsenite_MeTrfase-like"/>
</dbReference>
<dbReference type="EMBL" id="AYRZ02000003">
    <property type="protein sequence ID" value="PHT85569.1"/>
    <property type="molecule type" value="Genomic_DNA"/>
</dbReference>
<evidence type="ECO:0008006" key="3">
    <source>
        <dbReference type="Google" id="ProtNLM"/>
    </source>
</evidence>
<reference evidence="1 2" key="2">
    <citation type="journal article" date="2017" name="Genome Biol.">
        <title>New reference genome sequences of hot pepper reveal the massive evolution of plant disease-resistance genes by retroduplication.</title>
        <authorList>
            <person name="Kim S."/>
            <person name="Park J."/>
            <person name="Yeom S.I."/>
            <person name="Kim Y.M."/>
            <person name="Seo E."/>
            <person name="Kim K.T."/>
            <person name="Kim M.S."/>
            <person name="Lee J.M."/>
            <person name="Cheong K."/>
            <person name="Shin H.S."/>
            <person name="Kim S.B."/>
            <person name="Han K."/>
            <person name="Lee J."/>
            <person name="Park M."/>
            <person name="Lee H.A."/>
            <person name="Lee H.Y."/>
            <person name="Lee Y."/>
            <person name="Oh S."/>
            <person name="Lee J.H."/>
            <person name="Choi E."/>
            <person name="Choi E."/>
            <person name="Lee S.E."/>
            <person name="Jeon J."/>
            <person name="Kim H."/>
            <person name="Choi G."/>
            <person name="Song H."/>
            <person name="Lee J."/>
            <person name="Lee S.C."/>
            <person name="Kwon J.K."/>
            <person name="Lee H.Y."/>
            <person name="Koo N."/>
            <person name="Hong Y."/>
            <person name="Kim R.W."/>
            <person name="Kang W.H."/>
            <person name="Huh J.H."/>
            <person name="Kang B.C."/>
            <person name="Yang T.J."/>
            <person name="Lee Y.H."/>
            <person name="Bennetzen J.L."/>
            <person name="Choi D."/>
        </authorList>
    </citation>
    <scope>NUCLEOTIDE SEQUENCE [LARGE SCALE GENOMIC DNA]</scope>
    <source>
        <strain evidence="2">cv. CM334</strain>
    </source>
</reference>
<reference evidence="1 2" key="1">
    <citation type="journal article" date="2014" name="Nat. Genet.">
        <title>Genome sequence of the hot pepper provides insights into the evolution of pungency in Capsicum species.</title>
        <authorList>
            <person name="Kim S."/>
            <person name="Park M."/>
            <person name="Yeom S.I."/>
            <person name="Kim Y.M."/>
            <person name="Lee J.M."/>
            <person name="Lee H.A."/>
            <person name="Seo E."/>
            <person name="Choi J."/>
            <person name="Cheong K."/>
            <person name="Kim K.T."/>
            <person name="Jung K."/>
            <person name="Lee G.W."/>
            <person name="Oh S.K."/>
            <person name="Bae C."/>
            <person name="Kim S.B."/>
            <person name="Lee H.Y."/>
            <person name="Kim S.Y."/>
            <person name="Kim M.S."/>
            <person name="Kang B.C."/>
            <person name="Jo Y.D."/>
            <person name="Yang H.B."/>
            <person name="Jeong H.J."/>
            <person name="Kang W.H."/>
            <person name="Kwon J.K."/>
            <person name="Shin C."/>
            <person name="Lim J.Y."/>
            <person name="Park J.H."/>
            <person name="Huh J.H."/>
            <person name="Kim J.S."/>
            <person name="Kim B.D."/>
            <person name="Cohen O."/>
            <person name="Paran I."/>
            <person name="Suh M.C."/>
            <person name="Lee S.B."/>
            <person name="Kim Y.K."/>
            <person name="Shin Y."/>
            <person name="Noh S.J."/>
            <person name="Park J."/>
            <person name="Seo Y.S."/>
            <person name="Kwon S.Y."/>
            <person name="Kim H.A."/>
            <person name="Park J.M."/>
            <person name="Kim H.J."/>
            <person name="Choi S.B."/>
            <person name="Bosland P.W."/>
            <person name="Reeves G."/>
            <person name="Jo S.H."/>
            <person name="Lee B.W."/>
            <person name="Cho H.T."/>
            <person name="Choi H.S."/>
            <person name="Lee M.S."/>
            <person name="Yu Y."/>
            <person name="Do Choi Y."/>
            <person name="Park B.S."/>
            <person name="van Deynze A."/>
            <person name="Ashrafi H."/>
            <person name="Hill T."/>
            <person name="Kim W.T."/>
            <person name="Pai H.S."/>
            <person name="Ahn H.K."/>
            <person name="Yeam I."/>
            <person name="Giovannoni J.J."/>
            <person name="Rose J.K."/>
            <person name="Sorensen I."/>
            <person name="Lee S.J."/>
            <person name="Kim R.W."/>
            <person name="Choi I.Y."/>
            <person name="Choi B.S."/>
            <person name="Lim J.S."/>
            <person name="Lee Y.H."/>
            <person name="Choi D."/>
        </authorList>
    </citation>
    <scope>NUCLEOTIDE SEQUENCE [LARGE SCALE GENOMIC DNA]</scope>
    <source>
        <strain evidence="2">cv. CM334</strain>
    </source>
</reference>